<keyword evidence="2" id="KW-1185">Reference proteome</keyword>
<sequence>MGSENTSLAELLAKFINGEDVSIASANAIEVALDEAFPDDDLMQDTVLMLASYRPGGGDFLYGEQQVRRQLEKALKRLL</sequence>
<dbReference type="RefSeq" id="WP_110530403.1">
    <property type="nucleotide sequence ID" value="NZ_QKOE01000069.1"/>
</dbReference>
<dbReference type="Proteomes" id="UP000248259">
    <property type="component" value="Unassembled WGS sequence"/>
</dbReference>
<dbReference type="EMBL" id="QKOE01000069">
    <property type="protein sequence ID" value="PZA14223.1"/>
    <property type="molecule type" value="Genomic_DNA"/>
</dbReference>
<name>A0A323UQC6_9RHOO</name>
<gene>
    <name evidence="1" type="ORF">DNK49_23025</name>
</gene>
<reference evidence="1 2" key="1">
    <citation type="submission" date="2018-06" db="EMBL/GenBank/DDBJ databases">
        <title>Azoarcus communis strain SWub3 genome.</title>
        <authorList>
            <person name="Zorraquino Salvo V."/>
            <person name="Toubiana D."/>
            <person name="Blumwald E."/>
        </authorList>
    </citation>
    <scope>NUCLEOTIDE SEQUENCE [LARGE SCALE GENOMIC DNA]</scope>
    <source>
        <strain evidence="1 2">SWub3</strain>
    </source>
</reference>
<accession>A0A323UQC6</accession>
<evidence type="ECO:0000313" key="1">
    <source>
        <dbReference type="EMBL" id="PZA14223.1"/>
    </source>
</evidence>
<organism evidence="1 2">
    <name type="scientific">Parazoarcus communis SWub3 = DSM 12120</name>
    <dbReference type="NCBI Taxonomy" id="1121029"/>
    <lineage>
        <taxon>Bacteria</taxon>
        <taxon>Pseudomonadati</taxon>
        <taxon>Pseudomonadota</taxon>
        <taxon>Betaproteobacteria</taxon>
        <taxon>Rhodocyclales</taxon>
        <taxon>Zoogloeaceae</taxon>
        <taxon>Parazoarcus</taxon>
    </lineage>
</organism>
<dbReference type="AlphaFoldDB" id="A0A323UQC6"/>
<proteinExistence type="predicted"/>
<comment type="caution">
    <text evidence="1">The sequence shown here is derived from an EMBL/GenBank/DDBJ whole genome shotgun (WGS) entry which is preliminary data.</text>
</comment>
<dbReference type="OrthoDB" id="6906164at2"/>
<evidence type="ECO:0000313" key="2">
    <source>
        <dbReference type="Proteomes" id="UP000248259"/>
    </source>
</evidence>
<protein>
    <submittedName>
        <fullName evidence="1">Uncharacterized protein</fullName>
    </submittedName>
</protein>